<dbReference type="Proteomes" id="UP001320706">
    <property type="component" value="Unassembled WGS sequence"/>
</dbReference>
<accession>A0ACC3SCT8</accession>
<evidence type="ECO:0000313" key="2">
    <source>
        <dbReference type="Proteomes" id="UP001320706"/>
    </source>
</evidence>
<comment type="caution">
    <text evidence="1">The sequence shown here is derived from an EMBL/GenBank/DDBJ whole genome shotgun (WGS) entry which is preliminary data.</text>
</comment>
<dbReference type="EMBL" id="JAMKPW020000022">
    <property type="protein sequence ID" value="KAK8206926.1"/>
    <property type="molecule type" value="Genomic_DNA"/>
</dbReference>
<reference evidence="1" key="1">
    <citation type="submission" date="2024-02" db="EMBL/GenBank/DDBJ databases">
        <title>Metagenome Assembled Genome of Zalaria obscura JY119.</title>
        <authorList>
            <person name="Vighnesh L."/>
            <person name="Jagadeeshwari U."/>
            <person name="Venkata Ramana C."/>
            <person name="Sasikala C."/>
        </authorList>
    </citation>
    <scope>NUCLEOTIDE SEQUENCE</scope>
    <source>
        <strain evidence="1">JY119</strain>
    </source>
</reference>
<gene>
    <name evidence="1" type="ORF">M8818_004761</name>
</gene>
<protein>
    <submittedName>
        <fullName evidence="1">Uncharacterized protein</fullName>
    </submittedName>
</protein>
<organism evidence="1 2">
    <name type="scientific">Zalaria obscura</name>
    <dbReference type="NCBI Taxonomy" id="2024903"/>
    <lineage>
        <taxon>Eukaryota</taxon>
        <taxon>Fungi</taxon>
        <taxon>Dikarya</taxon>
        <taxon>Ascomycota</taxon>
        <taxon>Pezizomycotina</taxon>
        <taxon>Dothideomycetes</taxon>
        <taxon>Dothideomycetidae</taxon>
        <taxon>Dothideales</taxon>
        <taxon>Zalariaceae</taxon>
        <taxon>Zalaria</taxon>
    </lineage>
</organism>
<evidence type="ECO:0000313" key="1">
    <source>
        <dbReference type="EMBL" id="KAK8206926.1"/>
    </source>
</evidence>
<keyword evidence="2" id="KW-1185">Reference proteome</keyword>
<proteinExistence type="predicted"/>
<sequence>MRQCTRHSSARLLSSFCSPRTTSAEAIFVPVLYSTRTIRNGGKLQAEFSRERSLQDRADADRNARGDQSNKTFKPFVTPTEVPADRSAREDRSHQAFKSFVPPGDAPAESGIGKSDEQYFQRVKIDVGPSSYDRKPQRTQYKEHPRPARGGGRFSRDDDEFEFEGVPFEFPKGSPGPELPAGPTMTAEERKTFEQLGRLAKKGPPSRGRPRQPEPSQTAKQTPDGDDATFDLDKVLTDALTAAKGPKKQRPFFSTEQPTESERSQIPVSTGPWIAERKQDKAETKKLRQADRAAEFRRIMKLVHAANTDLEVWKVLEEEVFSVIAATHLDDPALSAQEKAARDAGLDQATLQSRQIIPHIFPTLLGTISKHLRTEYPTSTLPLSFIPKLRAMGPLVYALGASTRLYNETMAAHFEGYTNLDAVDSLLTEMEREVIIPDFETLELLRSIMTARRLVRDGYYGPAVQSLWGTRRMNKNLWMISLTRNRLKEGIMAASEGQQERRKPRLSSPRSVTLGGPGSEMEEARDTTDFVAGMQHERRGAGLASRQSAMSAGI</sequence>
<name>A0ACC3SCT8_9PEZI</name>